<accession>A0A327Y4L6</accession>
<comment type="caution">
    <text evidence="8">The sequence shown here is derived from an EMBL/GenBank/DDBJ whole genome shotgun (WGS) entry which is preliminary data.</text>
</comment>
<evidence type="ECO:0000313" key="9">
    <source>
        <dbReference type="Proteomes" id="UP000248555"/>
    </source>
</evidence>
<keyword evidence="4" id="KW-0233">DNA recombination</keyword>
<gene>
    <name evidence="8" type="ORF">B0I26_12328</name>
</gene>
<evidence type="ECO:0000313" key="8">
    <source>
        <dbReference type="EMBL" id="RAK15242.1"/>
    </source>
</evidence>
<dbReference type="PROSITE" id="PS50994">
    <property type="entry name" value="INTEGRASE"/>
    <property type="match status" value="1"/>
</dbReference>
<comment type="similarity">
    <text evidence="1">Belongs to the transposase IS21/IS408/IS1162 family.</text>
</comment>
<reference evidence="8 9" key="1">
    <citation type="submission" date="2018-06" db="EMBL/GenBank/DDBJ databases">
        <title>Genomic Encyclopedia of Type Strains, Phase III (KMG-III): the genomes of soil and plant-associated and newly described type strains.</title>
        <authorList>
            <person name="Whitman W."/>
        </authorList>
    </citation>
    <scope>NUCLEOTIDE SEQUENCE [LARGE SCALE GENOMIC DNA]</scope>
    <source>
        <strain evidence="8 9">CGMCC 1.8979</strain>
    </source>
</reference>
<dbReference type="InterPro" id="IPR036397">
    <property type="entry name" value="RNaseH_sf"/>
</dbReference>
<dbReference type="GO" id="GO:0032196">
    <property type="term" value="P:transposition"/>
    <property type="evidence" value="ECO:0007669"/>
    <property type="project" value="UniProtKB-KW"/>
</dbReference>
<protein>
    <submittedName>
        <fullName evidence="8">Transposase</fullName>
    </submittedName>
</protein>
<feature type="domain" description="HTH IS21-type" evidence="6">
    <location>
        <begin position="6"/>
        <end position="69"/>
    </location>
</feature>
<organism evidence="8 9">
    <name type="scientific">Paranoxybacillus vitaminiphilus</name>
    <dbReference type="NCBI Taxonomy" id="581036"/>
    <lineage>
        <taxon>Bacteria</taxon>
        <taxon>Bacillati</taxon>
        <taxon>Bacillota</taxon>
        <taxon>Bacilli</taxon>
        <taxon>Bacillales</taxon>
        <taxon>Anoxybacillaceae</taxon>
        <taxon>Paranoxybacillus</taxon>
    </lineage>
</organism>
<evidence type="ECO:0000256" key="1">
    <source>
        <dbReference type="ARBA" id="ARBA00009277"/>
    </source>
</evidence>
<dbReference type="AlphaFoldDB" id="A0A327Y4L6"/>
<dbReference type="InterPro" id="IPR012337">
    <property type="entry name" value="RNaseH-like_sf"/>
</dbReference>
<dbReference type="SUPFAM" id="SSF53098">
    <property type="entry name" value="Ribonuclease H-like"/>
    <property type="match status" value="1"/>
</dbReference>
<evidence type="ECO:0000259" key="7">
    <source>
        <dbReference type="PROSITE" id="PS50994"/>
    </source>
</evidence>
<dbReference type="InterPro" id="IPR001584">
    <property type="entry name" value="Integrase_cat-core"/>
</dbReference>
<sequence>MLTMIQQHHIKYLYEYKGMSLRAIAKETGHSFQTVKKYANKEDGNPLPTPRKPKQSKLDPYKAQIDEWLEQDRKVPRKQRHTGTRVYRRLLEMYGEEFSVSLRTVQYYVAKKKQEMYQDGEGYLPLEHSPGEAQADFGSFTYQDEKGVEQEGFFLTLSFPYSNASYAQVVPGQNQECLLQGLKQIFEYIGGVPKRIWFDNLSAAVTSIHRNGKRTLTELFQKFALHYNFQYEFCNPNSGHEKGHVENKVGYIRRNFFVPVPVIPDIEEYNRTLLYRCDQDMDRTHYRKGKSIQEWFEEDKKAFGRLPKTSFDVYRLERAKADKYGKVRYAKNLYSTSPEFAQKEV</sequence>
<dbReference type="Gene3D" id="3.30.420.10">
    <property type="entry name" value="Ribonuclease H-like superfamily/Ribonuclease H"/>
    <property type="match status" value="1"/>
</dbReference>
<evidence type="ECO:0000256" key="2">
    <source>
        <dbReference type="ARBA" id="ARBA00022578"/>
    </source>
</evidence>
<dbReference type="GO" id="GO:0003677">
    <property type="term" value="F:DNA binding"/>
    <property type="evidence" value="ECO:0007669"/>
    <property type="project" value="UniProtKB-KW"/>
</dbReference>
<evidence type="ECO:0000256" key="5">
    <source>
        <dbReference type="SAM" id="MobiDB-lite"/>
    </source>
</evidence>
<keyword evidence="3" id="KW-0238">DNA-binding</keyword>
<feature type="domain" description="Integrase catalytic" evidence="7">
    <location>
        <begin position="126"/>
        <end position="300"/>
    </location>
</feature>
<dbReference type="NCBIfam" id="NF033546">
    <property type="entry name" value="transpos_IS21"/>
    <property type="match status" value="1"/>
</dbReference>
<dbReference type="InterPro" id="IPR017894">
    <property type="entry name" value="HTH_IS21_transposase_type"/>
</dbReference>
<dbReference type="GO" id="GO:0006310">
    <property type="term" value="P:DNA recombination"/>
    <property type="evidence" value="ECO:0007669"/>
    <property type="project" value="UniProtKB-KW"/>
</dbReference>
<dbReference type="PANTHER" id="PTHR35004">
    <property type="entry name" value="TRANSPOSASE RV3428C-RELATED"/>
    <property type="match status" value="1"/>
</dbReference>
<evidence type="ECO:0000256" key="4">
    <source>
        <dbReference type="ARBA" id="ARBA00023172"/>
    </source>
</evidence>
<name>A0A327Y4L6_9BACL</name>
<dbReference type="EMBL" id="QLMH01000023">
    <property type="protein sequence ID" value="RAK15242.1"/>
    <property type="molecule type" value="Genomic_DNA"/>
</dbReference>
<feature type="region of interest" description="Disordered" evidence="5">
    <location>
        <begin position="39"/>
        <end position="59"/>
    </location>
</feature>
<dbReference type="Proteomes" id="UP000248555">
    <property type="component" value="Unassembled WGS sequence"/>
</dbReference>
<keyword evidence="9" id="KW-1185">Reference proteome</keyword>
<dbReference type="PROSITE" id="PS50531">
    <property type="entry name" value="HTH_IS21"/>
    <property type="match status" value="1"/>
</dbReference>
<dbReference type="GO" id="GO:0015074">
    <property type="term" value="P:DNA integration"/>
    <property type="evidence" value="ECO:0007669"/>
    <property type="project" value="InterPro"/>
</dbReference>
<evidence type="ECO:0000259" key="6">
    <source>
        <dbReference type="PROSITE" id="PS50531"/>
    </source>
</evidence>
<proteinExistence type="inferred from homology"/>
<evidence type="ECO:0000256" key="3">
    <source>
        <dbReference type="ARBA" id="ARBA00023125"/>
    </source>
</evidence>
<keyword evidence="2" id="KW-0815">Transposition</keyword>